<keyword evidence="2" id="KW-1185">Reference proteome</keyword>
<dbReference type="EMBL" id="FMXO01000019">
    <property type="protein sequence ID" value="SDB58161.1"/>
    <property type="molecule type" value="Genomic_DNA"/>
</dbReference>
<protein>
    <submittedName>
        <fullName evidence="1">Uncharacterized protein</fullName>
    </submittedName>
</protein>
<sequence length="711" mass="80253">MLVRIIFFLLIFLYIPSFGFSSEVIDAQVVRNQDGTGMCRISSGFPLPRGLVTEDMIREGKLKVVVAGKEVPANVTALRGRHHDGTLRSALIQFQYSMHKDQAIPAKIIIDGTSRSYPDPPYHRPTLETVMNNNVILPTDPNYISSTRIVFQYLLSAGEGTPEEEKQFTTLAADRFNALALNQNRGRSNYEDPKAMAGLWARTGDIKYFNEMLFHMTNYWAGYNFPNPDSNCKDAVVTNPDGVQWPNHANSGCWVSGREALGPRTQSYAIAYLLTGYRDFWGAVAAFAQRTLFQGAQIVDQQSSDLRLLYGHWDYPRFNYNRYAPLFSALMIDATIPVHTFWSGAKVNYVDHIRWALNSLITHQWDIAWVPFDNWDGNIPSHNLDGFTVTQEGVQAQCMALYFDMNAINRIDRSLTQSDQEPSSPANNHMWHRTSDGKLFRWSSDKSAWVDLGPFPYSGYMQIRRSSITGGNFSTGPLTGGLNADVSGTAKGDYRNKFVGLRSNGFNREIAIPVFQSIFPANFLIDYYLNIEADERIPELVYEITRIVLENIHELPPGHFRYQSGNSTWGYVTHGQPYAMSNPPASPGNHWELPEFARLIAFTLKTRGDVELNGMRLSEAYKTVINTANNSPSSNKGGLIWQWKHFGQYYGISQDAPWIMSRTTLADIGPAQARIPYQYDSIPGDIPDIARENDPRSNGEAPVIKRLRILK</sequence>
<proteinExistence type="predicted"/>
<organism evidence="1 2">
    <name type="scientific">Desulfonatronum thiosulfatophilum</name>
    <dbReference type="NCBI Taxonomy" id="617002"/>
    <lineage>
        <taxon>Bacteria</taxon>
        <taxon>Pseudomonadati</taxon>
        <taxon>Thermodesulfobacteriota</taxon>
        <taxon>Desulfovibrionia</taxon>
        <taxon>Desulfovibrionales</taxon>
        <taxon>Desulfonatronaceae</taxon>
        <taxon>Desulfonatronum</taxon>
    </lineage>
</organism>
<name>A0A1G6EL08_9BACT</name>
<evidence type="ECO:0000313" key="1">
    <source>
        <dbReference type="EMBL" id="SDB58161.1"/>
    </source>
</evidence>
<evidence type="ECO:0000313" key="2">
    <source>
        <dbReference type="Proteomes" id="UP000198771"/>
    </source>
</evidence>
<gene>
    <name evidence="1" type="ORF">SAMN05660653_02937</name>
</gene>
<dbReference type="Proteomes" id="UP000198771">
    <property type="component" value="Unassembled WGS sequence"/>
</dbReference>
<accession>A0A1G6EL08</accession>
<dbReference type="STRING" id="617002.SAMN05660653_02937"/>
<dbReference type="AlphaFoldDB" id="A0A1G6EL08"/>
<reference evidence="1 2" key="1">
    <citation type="submission" date="2016-10" db="EMBL/GenBank/DDBJ databases">
        <authorList>
            <person name="de Groot N.N."/>
        </authorList>
    </citation>
    <scope>NUCLEOTIDE SEQUENCE [LARGE SCALE GENOMIC DNA]</scope>
    <source>
        <strain evidence="1 2">ASO4-2</strain>
    </source>
</reference>